<keyword evidence="4" id="KW-0862">Zinc</keyword>
<name>A0AAJ0GET2_9PEZI</name>
<keyword evidence="12" id="KW-1185">Reference proteome</keyword>
<dbReference type="PROSITE" id="PS50157">
    <property type="entry name" value="ZINC_FINGER_C2H2_2"/>
    <property type="match status" value="1"/>
</dbReference>
<proteinExistence type="predicted"/>
<evidence type="ECO:0000256" key="9">
    <source>
        <dbReference type="SAM" id="MobiDB-lite"/>
    </source>
</evidence>
<dbReference type="EMBL" id="JAWDJX010000006">
    <property type="protein sequence ID" value="KAK3056144.1"/>
    <property type="molecule type" value="Genomic_DNA"/>
</dbReference>
<dbReference type="Pfam" id="PF00096">
    <property type="entry name" value="zf-C2H2"/>
    <property type="match status" value="1"/>
</dbReference>
<evidence type="ECO:0000256" key="6">
    <source>
        <dbReference type="ARBA" id="ARBA00023163"/>
    </source>
</evidence>
<dbReference type="GO" id="GO:0006357">
    <property type="term" value="P:regulation of transcription by RNA polymerase II"/>
    <property type="evidence" value="ECO:0007669"/>
    <property type="project" value="TreeGrafter"/>
</dbReference>
<evidence type="ECO:0000256" key="1">
    <source>
        <dbReference type="ARBA" id="ARBA00004123"/>
    </source>
</evidence>
<accession>A0AAJ0GET2</accession>
<keyword evidence="6" id="KW-0804">Transcription</keyword>
<evidence type="ECO:0000313" key="12">
    <source>
        <dbReference type="Proteomes" id="UP001271007"/>
    </source>
</evidence>
<dbReference type="InterPro" id="IPR051061">
    <property type="entry name" value="Zinc_finger_trans_reg"/>
</dbReference>
<reference evidence="11" key="1">
    <citation type="submission" date="2023-04" db="EMBL/GenBank/DDBJ databases">
        <title>Black Yeasts Isolated from many extreme environments.</title>
        <authorList>
            <person name="Coleine C."/>
            <person name="Stajich J.E."/>
            <person name="Selbmann L."/>
        </authorList>
    </citation>
    <scope>NUCLEOTIDE SEQUENCE</scope>
    <source>
        <strain evidence="11">CCFEE 5312</strain>
    </source>
</reference>
<keyword evidence="5" id="KW-0805">Transcription regulation</keyword>
<evidence type="ECO:0000256" key="2">
    <source>
        <dbReference type="ARBA" id="ARBA00022723"/>
    </source>
</evidence>
<dbReference type="PROSITE" id="PS00028">
    <property type="entry name" value="ZINC_FINGER_C2H2_1"/>
    <property type="match status" value="2"/>
</dbReference>
<gene>
    <name evidence="11" type="ORF">LTR09_002650</name>
</gene>
<dbReference type="GO" id="GO:0005634">
    <property type="term" value="C:nucleus"/>
    <property type="evidence" value="ECO:0007669"/>
    <property type="project" value="UniProtKB-SubCell"/>
</dbReference>
<evidence type="ECO:0000256" key="5">
    <source>
        <dbReference type="ARBA" id="ARBA00023015"/>
    </source>
</evidence>
<evidence type="ECO:0000256" key="3">
    <source>
        <dbReference type="ARBA" id="ARBA00022771"/>
    </source>
</evidence>
<feature type="domain" description="C2H2-type" evidence="10">
    <location>
        <begin position="128"/>
        <end position="152"/>
    </location>
</feature>
<organism evidence="11 12">
    <name type="scientific">Extremus antarcticus</name>
    <dbReference type="NCBI Taxonomy" id="702011"/>
    <lineage>
        <taxon>Eukaryota</taxon>
        <taxon>Fungi</taxon>
        <taxon>Dikarya</taxon>
        <taxon>Ascomycota</taxon>
        <taxon>Pezizomycotina</taxon>
        <taxon>Dothideomycetes</taxon>
        <taxon>Dothideomycetidae</taxon>
        <taxon>Mycosphaerellales</taxon>
        <taxon>Extremaceae</taxon>
        <taxon>Extremus</taxon>
    </lineage>
</organism>
<dbReference type="AlphaFoldDB" id="A0AAJ0GET2"/>
<comment type="subcellular location">
    <subcellularLocation>
        <location evidence="1">Nucleus</location>
    </subcellularLocation>
</comment>
<evidence type="ECO:0000259" key="10">
    <source>
        <dbReference type="PROSITE" id="PS50157"/>
    </source>
</evidence>
<dbReference type="InterPro" id="IPR013087">
    <property type="entry name" value="Znf_C2H2_type"/>
</dbReference>
<dbReference type="SMART" id="SM00355">
    <property type="entry name" value="ZnF_C2H2"/>
    <property type="match status" value="3"/>
</dbReference>
<dbReference type="PANTHER" id="PTHR46179">
    <property type="entry name" value="ZINC FINGER PROTEIN"/>
    <property type="match status" value="1"/>
</dbReference>
<feature type="region of interest" description="Disordered" evidence="9">
    <location>
        <begin position="337"/>
        <end position="366"/>
    </location>
</feature>
<sequence>MDEGMNLCGQNGLSLTLWSTPSTTSSRTSDVDPMEMSTATVRQEYLMLGSHGSNSSEALPMNAPLYHNGSAPDDESTGSTAPIVQELAQADDQYHSTEFSNRCPDCSETFATGRDLEEHATHERHRPWRCDQEGCNKNFMRRDTYTKHLRSHDELLTHGCSYDTCAEKPARYRNVDQWKYHMRREHDLLIADYNIWLAELASSPTGLISAVAQGQSQPTKGVVVPRTGKAANYDSPGDVIDAVKPTIANQLGENHKIVEMIDLDNDEVNSTRAKDIAGGLARLALTDPKELIACILGGEHPVVEMIDKDQKANEPTEPEESLVAGLRRLTFSQPRKLDDIEKKKLDEHKTPKQPGGPPCIEVAASV</sequence>
<comment type="caution">
    <text evidence="11">The sequence shown here is derived from an EMBL/GenBank/DDBJ whole genome shotgun (WGS) entry which is preliminary data.</text>
</comment>
<dbReference type="Gene3D" id="3.30.160.60">
    <property type="entry name" value="Classic Zinc Finger"/>
    <property type="match status" value="1"/>
</dbReference>
<evidence type="ECO:0000256" key="4">
    <source>
        <dbReference type="ARBA" id="ARBA00022833"/>
    </source>
</evidence>
<dbReference type="InterPro" id="IPR036236">
    <property type="entry name" value="Znf_C2H2_sf"/>
</dbReference>
<evidence type="ECO:0000256" key="8">
    <source>
        <dbReference type="PROSITE-ProRule" id="PRU00042"/>
    </source>
</evidence>
<feature type="compositionally biased region" description="Basic and acidic residues" evidence="9">
    <location>
        <begin position="337"/>
        <end position="350"/>
    </location>
</feature>
<dbReference type="GO" id="GO:0008270">
    <property type="term" value="F:zinc ion binding"/>
    <property type="evidence" value="ECO:0007669"/>
    <property type="project" value="UniProtKB-KW"/>
</dbReference>
<protein>
    <recommendedName>
        <fullName evidence="10">C2H2-type domain-containing protein</fullName>
    </recommendedName>
</protein>
<dbReference type="PANTHER" id="PTHR46179:SF13">
    <property type="entry name" value="C2H2-TYPE DOMAIN-CONTAINING PROTEIN"/>
    <property type="match status" value="1"/>
</dbReference>
<dbReference type="SUPFAM" id="SSF57667">
    <property type="entry name" value="beta-beta-alpha zinc fingers"/>
    <property type="match status" value="1"/>
</dbReference>
<dbReference type="Proteomes" id="UP001271007">
    <property type="component" value="Unassembled WGS sequence"/>
</dbReference>
<keyword evidence="3 8" id="KW-0863">Zinc-finger</keyword>
<evidence type="ECO:0000256" key="7">
    <source>
        <dbReference type="ARBA" id="ARBA00023242"/>
    </source>
</evidence>
<keyword evidence="7" id="KW-0539">Nucleus</keyword>
<evidence type="ECO:0000313" key="11">
    <source>
        <dbReference type="EMBL" id="KAK3056144.1"/>
    </source>
</evidence>
<keyword evidence="2" id="KW-0479">Metal-binding</keyword>